<dbReference type="SUPFAM" id="SSF64153">
    <property type="entry name" value="YjeF N-terminal domain-like"/>
    <property type="match status" value="1"/>
</dbReference>
<accession>A0A4P7QID1</accession>
<evidence type="ECO:0000256" key="4">
    <source>
        <dbReference type="ARBA" id="ARBA00009524"/>
    </source>
</evidence>
<dbReference type="RefSeq" id="WP_136142023.1">
    <property type="nucleotide sequence ID" value="NZ_CP039247.1"/>
</dbReference>
<dbReference type="GO" id="GO:0046872">
    <property type="term" value="F:metal ion binding"/>
    <property type="evidence" value="ECO:0007669"/>
    <property type="project" value="UniProtKB-UniRule"/>
</dbReference>
<evidence type="ECO:0000256" key="11">
    <source>
        <dbReference type="ARBA" id="ARBA00023235"/>
    </source>
</evidence>
<comment type="caution">
    <text evidence="17">Lacks conserved residue(s) required for the propagation of feature annotation.</text>
</comment>
<keyword evidence="12 17" id="KW-0456">Lyase</keyword>
<evidence type="ECO:0000256" key="2">
    <source>
        <dbReference type="ARBA" id="ARBA00000909"/>
    </source>
</evidence>
<comment type="catalytic activity">
    <reaction evidence="16 17 18">
        <text>(6S)-NADPHX + ADP = AMP + phosphate + NADPH + H(+)</text>
        <dbReference type="Rhea" id="RHEA:32235"/>
        <dbReference type="ChEBI" id="CHEBI:15378"/>
        <dbReference type="ChEBI" id="CHEBI:43474"/>
        <dbReference type="ChEBI" id="CHEBI:57783"/>
        <dbReference type="ChEBI" id="CHEBI:64076"/>
        <dbReference type="ChEBI" id="CHEBI:456215"/>
        <dbReference type="ChEBI" id="CHEBI:456216"/>
        <dbReference type="EC" id="4.2.1.136"/>
    </reaction>
</comment>
<comment type="similarity">
    <text evidence="3 18">In the N-terminal section; belongs to the NnrE/AIBP family.</text>
</comment>
<dbReference type="SUPFAM" id="SSF53613">
    <property type="entry name" value="Ribokinase-like"/>
    <property type="match status" value="1"/>
</dbReference>
<dbReference type="PROSITE" id="PS51383">
    <property type="entry name" value="YJEF_C_3"/>
    <property type="match status" value="1"/>
</dbReference>
<feature type="domain" description="YjeF N-terminal" evidence="20">
    <location>
        <begin position="10"/>
        <end position="212"/>
    </location>
</feature>
<keyword evidence="5 18" id="KW-0479">Metal-binding</keyword>
<evidence type="ECO:0000256" key="1">
    <source>
        <dbReference type="ARBA" id="ARBA00000013"/>
    </source>
</evidence>
<dbReference type="Gene3D" id="3.40.50.10260">
    <property type="entry name" value="YjeF N-terminal domain"/>
    <property type="match status" value="1"/>
</dbReference>
<keyword evidence="22" id="KW-1185">Reference proteome</keyword>
<evidence type="ECO:0000256" key="12">
    <source>
        <dbReference type="ARBA" id="ARBA00023239"/>
    </source>
</evidence>
<evidence type="ECO:0000256" key="10">
    <source>
        <dbReference type="ARBA" id="ARBA00023027"/>
    </source>
</evidence>
<keyword evidence="13" id="KW-0511">Multifunctional enzyme</keyword>
<comment type="catalytic activity">
    <reaction evidence="2 18">
        <text>(6R)-NADPHX = (6S)-NADPHX</text>
        <dbReference type="Rhea" id="RHEA:32227"/>
        <dbReference type="ChEBI" id="CHEBI:64076"/>
        <dbReference type="ChEBI" id="CHEBI:64077"/>
        <dbReference type="EC" id="5.1.99.6"/>
    </reaction>
</comment>
<evidence type="ECO:0000313" key="22">
    <source>
        <dbReference type="Proteomes" id="UP000296352"/>
    </source>
</evidence>
<comment type="similarity">
    <text evidence="4 18">In the C-terminal section; belongs to the NnrD/CARKD family.</text>
</comment>
<evidence type="ECO:0000259" key="19">
    <source>
        <dbReference type="PROSITE" id="PS51383"/>
    </source>
</evidence>
<feature type="binding site" evidence="17">
    <location>
        <position position="361"/>
    </location>
    <ligand>
        <name>(6S)-NADPHX</name>
        <dbReference type="ChEBI" id="CHEBI:64076"/>
    </ligand>
</feature>
<organism evidence="21 22">
    <name type="scientific">Corynebacterium endometrii</name>
    <dbReference type="NCBI Taxonomy" id="2488819"/>
    <lineage>
        <taxon>Bacteria</taxon>
        <taxon>Bacillati</taxon>
        <taxon>Actinomycetota</taxon>
        <taxon>Actinomycetes</taxon>
        <taxon>Mycobacteriales</taxon>
        <taxon>Corynebacteriaceae</taxon>
        <taxon>Corynebacterium</taxon>
    </lineage>
</organism>
<dbReference type="GO" id="GO:0005524">
    <property type="term" value="F:ATP binding"/>
    <property type="evidence" value="ECO:0007669"/>
    <property type="project" value="UniProtKB-UniRule"/>
</dbReference>
<dbReference type="CDD" id="cd01171">
    <property type="entry name" value="YXKO-related"/>
    <property type="match status" value="1"/>
</dbReference>
<dbReference type="GO" id="GO:0052856">
    <property type="term" value="F:NAD(P)HX epimerase activity"/>
    <property type="evidence" value="ECO:0007669"/>
    <property type="project" value="UniProtKB-EC"/>
</dbReference>
<feature type="binding site" evidence="17">
    <location>
        <position position="481"/>
    </location>
    <ligand>
        <name>(6S)-NADPHX</name>
        <dbReference type="ChEBI" id="CHEBI:64076"/>
    </ligand>
</feature>
<dbReference type="PIRSF" id="PIRSF017184">
    <property type="entry name" value="Nnr"/>
    <property type="match status" value="1"/>
</dbReference>
<dbReference type="Pfam" id="PF01256">
    <property type="entry name" value="Carb_kinase"/>
    <property type="match status" value="1"/>
</dbReference>
<evidence type="ECO:0000313" key="21">
    <source>
        <dbReference type="EMBL" id="QCB29439.1"/>
    </source>
</evidence>
<evidence type="ECO:0000256" key="8">
    <source>
        <dbReference type="ARBA" id="ARBA00022857"/>
    </source>
</evidence>
<evidence type="ECO:0000256" key="5">
    <source>
        <dbReference type="ARBA" id="ARBA00022723"/>
    </source>
</evidence>
<reference evidence="21 22" key="1">
    <citation type="submission" date="2019-04" db="EMBL/GenBank/DDBJ databases">
        <title>Corynebacterium endometrii sp. nov., isolated from the uterus of a cow with endometritis.</title>
        <authorList>
            <person name="Ballas P."/>
            <person name="Ruckert C."/>
            <person name="Wagener K."/>
            <person name="Drillich M."/>
            <person name="Kaempfer P."/>
            <person name="Busse H.-J."/>
            <person name="Ehling-Schulz M."/>
        </authorList>
    </citation>
    <scope>NUCLEOTIDE SEQUENCE [LARGE SCALE GENOMIC DNA]</scope>
    <source>
        <strain evidence="21 22">LMM-1653</strain>
    </source>
</reference>
<evidence type="ECO:0000256" key="14">
    <source>
        <dbReference type="ARBA" id="ARBA00025153"/>
    </source>
</evidence>
<dbReference type="HAMAP" id="MF_01965">
    <property type="entry name" value="NADHX_dehydratase"/>
    <property type="match status" value="1"/>
</dbReference>
<dbReference type="AlphaFoldDB" id="A0A4P7QID1"/>
<comment type="catalytic activity">
    <reaction evidence="1 18">
        <text>(6R)-NADHX = (6S)-NADHX</text>
        <dbReference type="Rhea" id="RHEA:32215"/>
        <dbReference type="ChEBI" id="CHEBI:64074"/>
        <dbReference type="ChEBI" id="CHEBI:64075"/>
        <dbReference type="EC" id="5.1.99.6"/>
    </reaction>
</comment>
<dbReference type="EC" id="4.2.1.136" evidence="17"/>
<name>A0A4P7QID1_9CORY</name>
<evidence type="ECO:0000256" key="13">
    <source>
        <dbReference type="ARBA" id="ARBA00023268"/>
    </source>
</evidence>
<sequence length="559" mass="58605">MREVFSVSDVRAAEAALMEYQRHPDELMQLAARGVAAAADVMIKDIEAPRVLVLVGPGGNGGDGLYGTAFLIDKLLTASADALLVGTSCHERAKEEFKASGGEVINAQTAMERIPDYDLVIDAVAGLASERHLSEPARGLFRAARHAKIPVLSIDVPTGINADNGHHSLNPDDFVTADVTITFGWLRPAHAFAPECGQVVLCDLQLPKSPESFAECLDRLGEPVAYASYEPSLKPSPRISATSTYTWPKPLVYGNPKSVCRGEASIGKVTAPQPIGCTGPIADPTPGYYDHKYSLGVVAVCAGSETYPGAGVLAAAGALGTSGSMVRVIGAPDVVRTHPEVVLHPDVASAGRAQCWVVGPGRGKDRKARAEVAAVLALGIPTILDADALTILAEDELLRDAVRAHPLVILTPHAGEFERLYLAEVGEEMTPNRGENVQRLAKSLNAVVLQKGRINVISFRGAPCHTVNCGNSYAATPGSGDVLSGVLGKTIARLNSPMSHVEDPANCAEVVTELLHGVAIHAHAASVAAETPDGYAPTTASRIASALPQAVARLLSMER</sequence>
<comment type="cofactor">
    <cofactor evidence="17">
        <name>Mg(2+)</name>
        <dbReference type="ChEBI" id="CHEBI:18420"/>
    </cofactor>
</comment>
<gene>
    <name evidence="21" type="primary">nnr</name>
    <name evidence="17" type="synonym">nnrD</name>
    <name evidence="21" type="ORF">CENDO_10945</name>
</gene>
<dbReference type="GO" id="GO:0052855">
    <property type="term" value="F:ADP-dependent NAD(P)H-hydrate dehydratase activity"/>
    <property type="evidence" value="ECO:0007669"/>
    <property type="project" value="UniProtKB-UniRule"/>
</dbReference>
<dbReference type="PANTHER" id="PTHR12592">
    <property type="entry name" value="ATP-DEPENDENT (S)-NAD(P)H-HYDRATE DEHYDRATASE FAMILY MEMBER"/>
    <property type="match status" value="1"/>
</dbReference>
<keyword evidence="6 17" id="KW-0547">Nucleotide-binding</keyword>
<dbReference type="Gene3D" id="3.40.1190.20">
    <property type="match status" value="1"/>
</dbReference>
<dbReference type="GO" id="GO:0110051">
    <property type="term" value="P:metabolite repair"/>
    <property type="evidence" value="ECO:0007669"/>
    <property type="project" value="TreeGrafter"/>
</dbReference>
<feature type="binding site" evidence="17">
    <location>
        <position position="480"/>
    </location>
    <ligand>
        <name>AMP</name>
        <dbReference type="ChEBI" id="CHEBI:456215"/>
    </ligand>
</feature>
<comment type="cofactor">
    <cofactor evidence="18">
        <name>K(+)</name>
        <dbReference type="ChEBI" id="CHEBI:29103"/>
    </cofactor>
    <text evidence="18">Binds 1 potassium ion per subunit.</text>
</comment>
<dbReference type="KEGG" id="cee:CENDO_10945"/>
<protein>
    <recommendedName>
        <fullName evidence="17">ADP-dependent (S)-NAD(P)H-hydrate dehydratase</fullName>
        <ecNumber evidence="17">4.2.1.136</ecNumber>
    </recommendedName>
    <alternativeName>
        <fullName evidence="17">ADP-dependent NAD(P)HX dehydratase</fullName>
    </alternativeName>
</protein>
<comment type="function">
    <text evidence="17">Catalyzes the dehydration of the S-form of NAD(P)HX at the expense of ADP, which is converted to AMP. Together with NAD(P)HX epimerase, which catalyzes the epimerization of the S- and R-forms, the enzyme allows the repair of both epimers of NAD(P)HX, a damaged form of NAD(P)H that is a result of enzymatic or heat-dependent hydration.</text>
</comment>
<comment type="subunit">
    <text evidence="17">Homotetramer.</text>
</comment>
<comment type="similarity">
    <text evidence="17">Belongs to the NnrD/CARKD family.</text>
</comment>
<dbReference type="InterPro" id="IPR004443">
    <property type="entry name" value="YjeF_N_dom"/>
</dbReference>
<evidence type="ECO:0000256" key="9">
    <source>
        <dbReference type="ARBA" id="ARBA00022958"/>
    </source>
</evidence>
<keyword evidence="7 17" id="KW-0067">ATP-binding</keyword>
<dbReference type="InterPro" id="IPR036652">
    <property type="entry name" value="YjeF_N_dom_sf"/>
</dbReference>
<evidence type="ECO:0000256" key="15">
    <source>
        <dbReference type="ARBA" id="ARBA00048238"/>
    </source>
</evidence>
<keyword evidence="9 18" id="KW-0630">Potassium</keyword>
<proteinExistence type="inferred from homology"/>
<keyword evidence="11 18" id="KW-0413">Isomerase</keyword>
<dbReference type="Proteomes" id="UP000296352">
    <property type="component" value="Chromosome"/>
</dbReference>
<feature type="binding site" evidence="17">
    <location>
        <position position="310"/>
    </location>
    <ligand>
        <name>(6S)-NADPHX</name>
        <dbReference type="ChEBI" id="CHEBI:64076"/>
    </ligand>
</feature>
<dbReference type="Pfam" id="PF03853">
    <property type="entry name" value="YjeF_N"/>
    <property type="match status" value="1"/>
</dbReference>
<dbReference type="PANTHER" id="PTHR12592:SF0">
    <property type="entry name" value="ATP-DEPENDENT (S)-NAD(P)H-HYDRATE DEHYDRATASE"/>
    <property type="match status" value="1"/>
</dbReference>
<comment type="function">
    <text evidence="14 18">Bifunctional enzyme that catalyzes the epimerization of the S- and R-forms of NAD(P)HX and the dehydration of the S-form of NAD(P)HX at the expense of ADP, which is converted to AMP. This allows the repair of both epimers of NAD(P)HX, a damaged form of NAD(P)H that is a result of enzymatic or heat-dependent hydration.</text>
</comment>
<comment type="catalytic activity">
    <reaction evidence="15 17 18">
        <text>(6S)-NADHX + ADP = AMP + phosphate + NADH + H(+)</text>
        <dbReference type="Rhea" id="RHEA:32223"/>
        <dbReference type="ChEBI" id="CHEBI:15378"/>
        <dbReference type="ChEBI" id="CHEBI:43474"/>
        <dbReference type="ChEBI" id="CHEBI:57945"/>
        <dbReference type="ChEBI" id="CHEBI:64074"/>
        <dbReference type="ChEBI" id="CHEBI:456215"/>
        <dbReference type="ChEBI" id="CHEBI:456216"/>
        <dbReference type="EC" id="4.2.1.136"/>
    </reaction>
</comment>
<feature type="binding site" evidence="17">
    <location>
        <position position="413"/>
    </location>
    <ligand>
        <name>(6S)-NADPHX</name>
        <dbReference type="ChEBI" id="CHEBI:64076"/>
    </ligand>
</feature>
<evidence type="ECO:0000256" key="16">
    <source>
        <dbReference type="ARBA" id="ARBA00049209"/>
    </source>
</evidence>
<dbReference type="InterPro" id="IPR030677">
    <property type="entry name" value="Nnr"/>
</dbReference>
<dbReference type="EMBL" id="CP039247">
    <property type="protein sequence ID" value="QCB29439.1"/>
    <property type="molecule type" value="Genomic_DNA"/>
</dbReference>
<dbReference type="InterPro" id="IPR029056">
    <property type="entry name" value="Ribokinase-like"/>
</dbReference>
<dbReference type="OrthoDB" id="9806925at2"/>
<evidence type="ECO:0000256" key="3">
    <source>
        <dbReference type="ARBA" id="ARBA00006001"/>
    </source>
</evidence>
<keyword evidence="10 17" id="KW-0520">NAD</keyword>
<evidence type="ECO:0000259" key="20">
    <source>
        <dbReference type="PROSITE" id="PS51385"/>
    </source>
</evidence>
<dbReference type="PROSITE" id="PS51385">
    <property type="entry name" value="YJEF_N"/>
    <property type="match status" value="1"/>
</dbReference>
<evidence type="ECO:0000256" key="18">
    <source>
        <dbReference type="PIRNR" id="PIRNR017184"/>
    </source>
</evidence>
<feature type="domain" description="YjeF C-terminal" evidence="19">
    <location>
        <begin position="275"/>
        <end position="554"/>
    </location>
</feature>
<evidence type="ECO:0000256" key="7">
    <source>
        <dbReference type="ARBA" id="ARBA00022840"/>
    </source>
</evidence>
<evidence type="ECO:0000256" key="6">
    <source>
        <dbReference type="ARBA" id="ARBA00022741"/>
    </source>
</evidence>
<dbReference type="GO" id="GO:0046496">
    <property type="term" value="P:nicotinamide nucleotide metabolic process"/>
    <property type="evidence" value="ECO:0007669"/>
    <property type="project" value="UniProtKB-UniRule"/>
</dbReference>
<evidence type="ECO:0000256" key="17">
    <source>
        <dbReference type="HAMAP-Rule" id="MF_01965"/>
    </source>
</evidence>
<keyword evidence="8 17" id="KW-0521">NADP</keyword>
<dbReference type="InterPro" id="IPR000631">
    <property type="entry name" value="CARKD"/>
</dbReference>